<sequence>MSSSSTSRLWNGDIVMVYDGSPPSLIQVKQVLELATITYPSPKNIRSIKNSNSDTINISLTEYKNNDNDADDTCSMNDIDGVTCDTFLNDNDSQRGDFPDRYRQILIDFRIAVDIEFPGRYAWFAEKSYLVLRHHRVLL</sequence>
<evidence type="ECO:0000313" key="1">
    <source>
        <dbReference type="EMBL" id="OEU08669.1"/>
    </source>
</evidence>
<proteinExistence type="predicted"/>
<organism evidence="1 2">
    <name type="scientific">Fragilariopsis cylindrus CCMP1102</name>
    <dbReference type="NCBI Taxonomy" id="635003"/>
    <lineage>
        <taxon>Eukaryota</taxon>
        <taxon>Sar</taxon>
        <taxon>Stramenopiles</taxon>
        <taxon>Ochrophyta</taxon>
        <taxon>Bacillariophyta</taxon>
        <taxon>Bacillariophyceae</taxon>
        <taxon>Bacillariophycidae</taxon>
        <taxon>Bacillariales</taxon>
        <taxon>Bacillariaceae</taxon>
        <taxon>Fragilariopsis</taxon>
    </lineage>
</organism>
<accession>A0A1E7ES36</accession>
<dbReference type="KEGG" id="fcy:FRACYDRAFT_249570"/>
<reference evidence="1 2" key="1">
    <citation type="submission" date="2016-09" db="EMBL/GenBank/DDBJ databases">
        <title>Extensive genetic diversity and differential bi-allelic expression allows diatom success in the polar Southern Ocean.</title>
        <authorList>
            <consortium name="DOE Joint Genome Institute"/>
            <person name="Mock T."/>
            <person name="Otillar R.P."/>
            <person name="Strauss J."/>
            <person name="Dupont C."/>
            <person name="Frickenhaus S."/>
            <person name="Maumus F."/>
            <person name="Mcmullan M."/>
            <person name="Sanges R."/>
            <person name="Schmutz J."/>
            <person name="Toseland A."/>
            <person name="Valas R."/>
            <person name="Veluchamy A."/>
            <person name="Ward B.J."/>
            <person name="Allen A."/>
            <person name="Barry K."/>
            <person name="Falciatore A."/>
            <person name="Ferrante M."/>
            <person name="Fortunato A.E."/>
            <person name="Gloeckner G."/>
            <person name="Gruber A."/>
            <person name="Hipkin R."/>
            <person name="Janech M."/>
            <person name="Kroth P."/>
            <person name="Leese F."/>
            <person name="Lindquist E."/>
            <person name="Lyon B.R."/>
            <person name="Martin J."/>
            <person name="Mayer C."/>
            <person name="Parker M."/>
            <person name="Quesneville H."/>
            <person name="Raymond J."/>
            <person name="Uhlig C."/>
            <person name="Valentin K.U."/>
            <person name="Worden A.Z."/>
            <person name="Armbrust E.V."/>
            <person name="Bowler C."/>
            <person name="Green B."/>
            <person name="Moulton V."/>
            <person name="Van Oosterhout C."/>
            <person name="Grigoriev I."/>
        </authorList>
    </citation>
    <scope>NUCLEOTIDE SEQUENCE [LARGE SCALE GENOMIC DNA]</scope>
    <source>
        <strain evidence="1 2">CCMP1102</strain>
    </source>
</reference>
<name>A0A1E7ES36_9STRA</name>
<protein>
    <submittedName>
        <fullName evidence="1">Uncharacterized protein</fullName>
    </submittedName>
</protein>
<evidence type="ECO:0000313" key="2">
    <source>
        <dbReference type="Proteomes" id="UP000095751"/>
    </source>
</evidence>
<dbReference type="OrthoDB" id="2139710at2759"/>
<gene>
    <name evidence="1" type="ORF">FRACYDRAFT_249570</name>
</gene>
<dbReference type="AlphaFoldDB" id="A0A1E7ES36"/>
<dbReference type="Proteomes" id="UP000095751">
    <property type="component" value="Unassembled WGS sequence"/>
</dbReference>
<keyword evidence="2" id="KW-1185">Reference proteome</keyword>
<dbReference type="EMBL" id="KV784379">
    <property type="protein sequence ID" value="OEU08669.1"/>
    <property type="molecule type" value="Genomic_DNA"/>
</dbReference>
<dbReference type="InParanoid" id="A0A1E7ES36"/>